<dbReference type="EMBL" id="CAXKWB010034887">
    <property type="protein sequence ID" value="CAL4145488.1"/>
    <property type="molecule type" value="Genomic_DNA"/>
</dbReference>
<dbReference type="PROSITE" id="PS00018">
    <property type="entry name" value="EF_HAND_1"/>
    <property type="match status" value="3"/>
</dbReference>
<accession>A0AAV2RX75</accession>
<dbReference type="InterPro" id="IPR011992">
    <property type="entry name" value="EF-hand-dom_pair"/>
</dbReference>
<dbReference type="GO" id="GO:0005509">
    <property type="term" value="F:calcium ion binding"/>
    <property type="evidence" value="ECO:0007669"/>
    <property type="project" value="InterPro"/>
</dbReference>
<keyword evidence="1" id="KW-0106">Calcium</keyword>
<dbReference type="InterPro" id="IPR018247">
    <property type="entry name" value="EF_Hand_1_Ca_BS"/>
</dbReference>
<comment type="caution">
    <text evidence="3">The sequence shown here is derived from an EMBL/GenBank/DDBJ whole genome shotgun (WGS) entry which is preliminary data.</text>
</comment>
<dbReference type="Pfam" id="PF13499">
    <property type="entry name" value="EF-hand_7"/>
    <property type="match status" value="1"/>
</dbReference>
<keyword evidence="4" id="KW-1185">Reference proteome</keyword>
<evidence type="ECO:0000256" key="1">
    <source>
        <dbReference type="ARBA" id="ARBA00022837"/>
    </source>
</evidence>
<dbReference type="Proteomes" id="UP001497623">
    <property type="component" value="Unassembled WGS sequence"/>
</dbReference>
<gene>
    <name evidence="3" type="ORF">MNOR_LOCUS29722</name>
</gene>
<dbReference type="SMART" id="SM00054">
    <property type="entry name" value="EFh"/>
    <property type="match status" value="2"/>
</dbReference>
<proteinExistence type="predicted"/>
<evidence type="ECO:0000313" key="4">
    <source>
        <dbReference type="Proteomes" id="UP001497623"/>
    </source>
</evidence>
<evidence type="ECO:0000313" key="3">
    <source>
        <dbReference type="EMBL" id="CAL4145488.1"/>
    </source>
</evidence>
<sequence>MVVTTYCRERRRVIRYNGVGGAGAASCKISSSYLPKSIFRSFRRHTTSILTVRRIPIKSQLKGGSNPKMAYSFDNRVNYIVRYMYDIDNNGFLDKNDFECMAVKNTIIECRGDFPQAAFETNQTVMRNLWNEIADLADFNKDGEVSVDEFKEAVKKNCANKTYDEFPGAFKIFIERQFKTIDVNGDGSVGVDEYRMDVISRAAFDDVAEIDASFEKLCNDEDREAGGISLPRYTELYAQYLSNPDETCPAVYLFGPLKTLNSSFWSSESSLTPPTPFECLHFWHFSLAEALPNKLIPKLPTAAQCSLAAPMASQISMATKISIA</sequence>
<dbReference type="CDD" id="cd00051">
    <property type="entry name" value="EFh"/>
    <property type="match status" value="1"/>
</dbReference>
<dbReference type="AlphaFoldDB" id="A0AAV2RX75"/>
<dbReference type="SUPFAM" id="SSF47473">
    <property type="entry name" value="EF-hand"/>
    <property type="match status" value="1"/>
</dbReference>
<reference evidence="3 4" key="1">
    <citation type="submission" date="2024-05" db="EMBL/GenBank/DDBJ databases">
        <authorList>
            <person name="Wallberg A."/>
        </authorList>
    </citation>
    <scope>NUCLEOTIDE SEQUENCE [LARGE SCALE GENOMIC DNA]</scope>
</reference>
<feature type="non-terminal residue" evidence="3">
    <location>
        <position position="324"/>
    </location>
</feature>
<dbReference type="Gene3D" id="1.10.238.10">
    <property type="entry name" value="EF-hand"/>
    <property type="match status" value="1"/>
</dbReference>
<organism evidence="3 4">
    <name type="scientific">Meganyctiphanes norvegica</name>
    <name type="common">Northern krill</name>
    <name type="synonym">Thysanopoda norvegica</name>
    <dbReference type="NCBI Taxonomy" id="48144"/>
    <lineage>
        <taxon>Eukaryota</taxon>
        <taxon>Metazoa</taxon>
        <taxon>Ecdysozoa</taxon>
        <taxon>Arthropoda</taxon>
        <taxon>Crustacea</taxon>
        <taxon>Multicrustacea</taxon>
        <taxon>Malacostraca</taxon>
        <taxon>Eumalacostraca</taxon>
        <taxon>Eucarida</taxon>
        <taxon>Euphausiacea</taxon>
        <taxon>Euphausiidae</taxon>
        <taxon>Meganyctiphanes</taxon>
    </lineage>
</organism>
<name>A0AAV2RX75_MEGNR</name>
<evidence type="ECO:0000259" key="2">
    <source>
        <dbReference type="PROSITE" id="PS50222"/>
    </source>
</evidence>
<feature type="domain" description="EF-hand" evidence="2">
    <location>
        <begin position="169"/>
        <end position="204"/>
    </location>
</feature>
<protein>
    <recommendedName>
        <fullName evidence="2">EF-hand domain-containing protein</fullName>
    </recommendedName>
</protein>
<dbReference type="InterPro" id="IPR002048">
    <property type="entry name" value="EF_hand_dom"/>
</dbReference>
<feature type="domain" description="EF-hand" evidence="2">
    <location>
        <begin position="125"/>
        <end position="160"/>
    </location>
</feature>
<dbReference type="Pfam" id="PF13202">
    <property type="entry name" value="EF-hand_5"/>
    <property type="match status" value="1"/>
</dbReference>
<dbReference type="PROSITE" id="PS50222">
    <property type="entry name" value="EF_HAND_2"/>
    <property type="match status" value="2"/>
</dbReference>